<evidence type="ECO:0000256" key="6">
    <source>
        <dbReference type="ARBA" id="ARBA00061451"/>
    </source>
</evidence>
<dbReference type="InterPro" id="IPR000669">
    <property type="entry name" value="Mannitol_DH"/>
</dbReference>
<name>A0A5N0TH69_9MICO</name>
<dbReference type="SUPFAM" id="SSF51735">
    <property type="entry name" value="NAD(P)-binding Rossmann-fold domains"/>
    <property type="match status" value="1"/>
</dbReference>
<keyword evidence="10" id="KW-1185">Reference proteome</keyword>
<protein>
    <recommendedName>
        <fullName evidence="2">Mannitol-1-phosphate 5-dehydrogenase</fullName>
        <ecNumber evidence="1">1.1.1.17</ecNumber>
    </recommendedName>
</protein>
<dbReference type="GO" id="GO:0008926">
    <property type="term" value="F:mannitol-1-phosphate 5-dehydrogenase activity"/>
    <property type="evidence" value="ECO:0007669"/>
    <property type="project" value="UniProtKB-EC"/>
</dbReference>
<evidence type="ECO:0000256" key="1">
    <source>
        <dbReference type="ARBA" id="ARBA00012939"/>
    </source>
</evidence>
<proteinExistence type="inferred from homology"/>
<dbReference type="PRINTS" id="PR00084">
    <property type="entry name" value="MTLDHDRGNASE"/>
</dbReference>
<evidence type="ECO:0000313" key="10">
    <source>
        <dbReference type="Proteomes" id="UP000326838"/>
    </source>
</evidence>
<dbReference type="Pfam" id="PF01232">
    <property type="entry name" value="Mannitol_dh"/>
    <property type="match status" value="1"/>
</dbReference>
<evidence type="ECO:0000256" key="5">
    <source>
        <dbReference type="ARBA" id="ARBA00048615"/>
    </source>
</evidence>
<comment type="catalytic activity">
    <reaction evidence="5">
        <text>D-mannitol 1-phosphate + NAD(+) = beta-D-fructose 6-phosphate + NADH + H(+)</text>
        <dbReference type="Rhea" id="RHEA:19661"/>
        <dbReference type="ChEBI" id="CHEBI:15378"/>
        <dbReference type="ChEBI" id="CHEBI:57540"/>
        <dbReference type="ChEBI" id="CHEBI:57634"/>
        <dbReference type="ChEBI" id="CHEBI:57945"/>
        <dbReference type="ChEBI" id="CHEBI:61381"/>
        <dbReference type="EC" id="1.1.1.17"/>
    </reaction>
</comment>
<evidence type="ECO:0000256" key="3">
    <source>
        <dbReference type="ARBA" id="ARBA00023002"/>
    </source>
</evidence>
<dbReference type="RefSeq" id="WP_150892703.1">
    <property type="nucleotide sequence ID" value="NZ_VYUY01000007.1"/>
</dbReference>
<dbReference type="EC" id="1.1.1.17" evidence="1"/>
<comment type="caution">
    <text evidence="9">The sequence shown here is derived from an EMBL/GenBank/DDBJ whole genome shotgun (WGS) entry which is preliminary data.</text>
</comment>
<evidence type="ECO:0000259" key="8">
    <source>
        <dbReference type="Pfam" id="PF08125"/>
    </source>
</evidence>
<evidence type="ECO:0000259" key="7">
    <source>
        <dbReference type="Pfam" id="PF01232"/>
    </source>
</evidence>
<accession>A0A5N0TH69</accession>
<dbReference type="InterPro" id="IPR013328">
    <property type="entry name" value="6PGD_dom2"/>
</dbReference>
<dbReference type="InterPro" id="IPR023027">
    <property type="entry name" value="Mannitol_DH_CS"/>
</dbReference>
<dbReference type="InterPro" id="IPR013131">
    <property type="entry name" value="Mannitol_DH_N"/>
</dbReference>
<dbReference type="Proteomes" id="UP000326838">
    <property type="component" value="Unassembled WGS sequence"/>
</dbReference>
<dbReference type="InterPro" id="IPR013118">
    <property type="entry name" value="Mannitol_DH_C"/>
</dbReference>
<feature type="domain" description="Mannitol dehydrogenase C-terminal" evidence="8">
    <location>
        <begin position="289"/>
        <end position="472"/>
    </location>
</feature>
<comment type="similarity">
    <text evidence="6">Belongs to the mannitol dehydrogenase family. UxuB subfamily.</text>
</comment>
<dbReference type="SUPFAM" id="SSF48179">
    <property type="entry name" value="6-phosphogluconate dehydrogenase C-terminal domain-like"/>
    <property type="match status" value="1"/>
</dbReference>
<dbReference type="EMBL" id="VYUY01000007">
    <property type="protein sequence ID" value="KAA9134402.1"/>
    <property type="molecule type" value="Genomic_DNA"/>
</dbReference>
<dbReference type="InterPro" id="IPR008927">
    <property type="entry name" value="6-PGluconate_DH-like_C_sf"/>
</dbReference>
<keyword evidence="4" id="KW-0520">NAD</keyword>
<evidence type="ECO:0000256" key="4">
    <source>
        <dbReference type="ARBA" id="ARBA00023027"/>
    </source>
</evidence>
<sequence length="495" mass="54092">MPATVLDTAALDHLDEHIRIPRYDRNAVTPGIVHFGVGGFHRAHQAAVVDDLLAAGETSWGICGVGLLPTDAAMRDALRAQDHLYSLMKREADGSETVRVIGAIVDYIFAPEEPERVLARLTDPATRIVSLTITEGGYLQNHATGLFDPNSPTVRADLADPEHPRGAFGYIVEALRIRRSHGIPPFTVMSCDNIRSNGEISRQATVGLARLRSAELADWINSNVMFPNSMVDRITPATTADDRTLICDRHGLRDAWPVASEDFFQWVLEDHFSDGRPPFEKAGVELVHDVVPFELMKLRMLNASHQVLAYLGLLMGHRLVHEAAGDELLLRLLRQFWRSEAIPTLQQIPGVDFSDYGESLLKRYANPYVRDTLERLATDASNRIPTFVLPIVQDRLAAGARAPISTLTVAAWERFVLGVDDEGAPIAAPDERGDSLRQRAAIGGDGTDGFLGEPGVFGTLATASVFASEFAHFESTLRKAGARAAITRALDSGAE</sequence>
<dbReference type="AlphaFoldDB" id="A0A5N0TH69"/>
<dbReference type="Pfam" id="PF08125">
    <property type="entry name" value="Mannitol_dh_C"/>
    <property type="match status" value="1"/>
</dbReference>
<reference evidence="10" key="1">
    <citation type="submission" date="2019-09" db="EMBL/GenBank/DDBJ databases">
        <title>Mumia zhuanghuii sp. nov. isolated from the intestinal contents of plateau pika (Ochotona curzoniae) in the Qinghai-Tibet plateau of China.</title>
        <authorList>
            <person name="Tian Z."/>
        </authorList>
    </citation>
    <scope>NUCLEOTIDE SEQUENCE [LARGE SCALE GENOMIC DNA]</scope>
    <source>
        <strain evidence="10">L-033</strain>
    </source>
</reference>
<dbReference type="PANTHER" id="PTHR43362:SF1">
    <property type="entry name" value="MANNITOL DEHYDROGENASE 2-RELATED"/>
    <property type="match status" value="1"/>
</dbReference>
<dbReference type="Gene3D" id="1.10.1040.10">
    <property type="entry name" value="N-(1-d-carboxylethyl)-l-norvaline Dehydrogenase, domain 2"/>
    <property type="match status" value="1"/>
</dbReference>
<dbReference type="PANTHER" id="PTHR43362">
    <property type="entry name" value="MANNITOL DEHYDROGENASE DSF1-RELATED"/>
    <property type="match status" value="1"/>
</dbReference>
<evidence type="ECO:0000313" key="9">
    <source>
        <dbReference type="EMBL" id="KAA9134402.1"/>
    </source>
</evidence>
<dbReference type="InterPro" id="IPR050988">
    <property type="entry name" value="Mannitol_DH/Oxidoreductase"/>
</dbReference>
<dbReference type="FunFam" id="3.40.50.720:FF:000129">
    <property type="entry name" value="D-mannonate oxidoreductase"/>
    <property type="match status" value="1"/>
</dbReference>
<feature type="domain" description="Mannitol dehydrogenase N-terminal" evidence="7">
    <location>
        <begin position="31"/>
        <end position="281"/>
    </location>
</feature>
<evidence type="ECO:0000256" key="2">
    <source>
        <dbReference type="ARBA" id="ARBA00016219"/>
    </source>
</evidence>
<dbReference type="PROSITE" id="PS00974">
    <property type="entry name" value="MANNITOL_DHGENASE"/>
    <property type="match status" value="1"/>
</dbReference>
<gene>
    <name evidence="9" type="ORF">F6B40_06430</name>
</gene>
<keyword evidence="3" id="KW-0560">Oxidoreductase</keyword>
<organism evidence="9 10">
    <name type="scientific">Microbacterium caowuchunii</name>
    <dbReference type="NCBI Taxonomy" id="2614638"/>
    <lineage>
        <taxon>Bacteria</taxon>
        <taxon>Bacillati</taxon>
        <taxon>Actinomycetota</taxon>
        <taxon>Actinomycetes</taxon>
        <taxon>Micrococcales</taxon>
        <taxon>Microbacteriaceae</taxon>
        <taxon>Microbacterium</taxon>
    </lineage>
</organism>
<dbReference type="Gene3D" id="3.40.50.720">
    <property type="entry name" value="NAD(P)-binding Rossmann-like Domain"/>
    <property type="match status" value="1"/>
</dbReference>
<dbReference type="GO" id="GO:0019594">
    <property type="term" value="P:mannitol metabolic process"/>
    <property type="evidence" value="ECO:0007669"/>
    <property type="project" value="InterPro"/>
</dbReference>
<dbReference type="InterPro" id="IPR036291">
    <property type="entry name" value="NAD(P)-bd_dom_sf"/>
</dbReference>